<dbReference type="GO" id="GO:0017147">
    <property type="term" value="F:Wnt-protein binding"/>
    <property type="evidence" value="ECO:0007669"/>
    <property type="project" value="TreeGrafter"/>
</dbReference>
<evidence type="ECO:0000313" key="6">
    <source>
        <dbReference type="EnsemblMetazoa" id="KAF7492453.1"/>
    </source>
</evidence>
<dbReference type="InterPro" id="IPR015526">
    <property type="entry name" value="Frizzled/SFRP"/>
</dbReference>
<protein>
    <submittedName>
        <fullName evidence="5">Frizzled-8</fullName>
    </submittedName>
</protein>
<proteinExistence type="predicted"/>
<dbReference type="EMBL" id="WVUK01000056">
    <property type="protein sequence ID" value="KAF7492453.1"/>
    <property type="molecule type" value="Genomic_DNA"/>
</dbReference>
<keyword evidence="1" id="KW-0217">Developmental protein</keyword>
<accession>A0A834R9L9</accession>
<keyword evidence="2 3" id="KW-1015">Disulfide bond</keyword>
<dbReference type="SUPFAM" id="SSF63501">
    <property type="entry name" value="Frizzled cysteine-rich domain"/>
    <property type="match status" value="1"/>
</dbReference>
<keyword evidence="7" id="KW-1185">Reference proteome</keyword>
<dbReference type="GO" id="GO:0042813">
    <property type="term" value="F:Wnt receptor activity"/>
    <property type="evidence" value="ECO:0007669"/>
    <property type="project" value="TreeGrafter"/>
</dbReference>
<evidence type="ECO:0000313" key="7">
    <source>
        <dbReference type="Proteomes" id="UP000070412"/>
    </source>
</evidence>
<dbReference type="GO" id="GO:0005886">
    <property type="term" value="C:plasma membrane"/>
    <property type="evidence" value="ECO:0007669"/>
    <property type="project" value="TreeGrafter"/>
</dbReference>
<dbReference type="OrthoDB" id="10053709at2759"/>
<dbReference type="PROSITE" id="PS50038">
    <property type="entry name" value="FZ"/>
    <property type="match status" value="1"/>
</dbReference>
<dbReference type="InterPro" id="IPR036790">
    <property type="entry name" value="Frizzled_dom_sf"/>
</dbReference>
<evidence type="ECO:0000259" key="4">
    <source>
        <dbReference type="PROSITE" id="PS50038"/>
    </source>
</evidence>
<sequence>MFALRSKPTRCERITIPMCSNIGYSKTLMPNSLEMETQQEAGLEVHQFWPLVHTNCSDDMRFFLCSIYVPICIENYHGLIESCRSVCERSRQGCRPILARAGFRWPDHLDCSRYPVYGATDRMCMDPKQPQNNSFETIISVKISVGGKKNFLGHVVHTIPSDLNEKRSDVKLYKLDWTQLWTGNNNSNNNHKNQFGLILLSDIYVNVP</sequence>
<feature type="disulfide bond" evidence="3">
    <location>
        <begin position="83"/>
        <end position="124"/>
    </location>
</feature>
<organism evidence="5">
    <name type="scientific">Sarcoptes scabiei</name>
    <name type="common">Itch mite</name>
    <name type="synonym">Acarus scabiei</name>
    <dbReference type="NCBI Taxonomy" id="52283"/>
    <lineage>
        <taxon>Eukaryota</taxon>
        <taxon>Metazoa</taxon>
        <taxon>Ecdysozoa</taxon>
        <taxon>Arthropoda</taxon>
        <taxon>Chelicerata</taxon>
        <taxon>Arachnida</taxon>
        <taxon>Acari</taxon>
        <taxon>Acariformes</taxon>
        <taxon>Sarcoptiformes</taxon>
        <taxon>Astigmata</taxon>
        <taxon>Psoroptidia</taxon>
        <taxon>Sarcoptoidea</taxon>
        <taxon>Sarcoptidae</taxon>
        <taxon>Sarcoptinae</taxon>
        <taxon>Sarcoptes</taxon>
    </lineage>
</organism>
<name>A0A834R9L9_SARSC</name>
<reference evidence="7" key="1">
    <citation type="journal article" date="2020" name="PLoS Negl. Trop. Dis.">
        <title>High-quality nuclear genome for Sarcoptes scabiei-A critical resource for a neglected parasite.</title>
        <authorList>
            <person name="Korhonen P.K."/>
            <person name="Gasser R.B."/>
            <person name="Ma G."/>
            <person name="Wang T."/>
            <person name="Stroehlein A.J."/>
            <person name="Young N.D."/>
            <person name="Ang C.S."/>
            <person name="Fernando D.D."/>
            <person name="Lu H.C."/>
            <person name="Taylor S."/>
            <person name="Reynolds S.L."/>
            <person name="Mofiz E."/>
            <person name="Najaraj S.H."/>
            <person name="Gowda H."/>
            <person name="Madugundu A."/>
            <person name="Renuse S."/>
            <person name="Holt D."/>
            <person name="Pandey A."/>
            <person name="Papenfuss A.T."/>
            <person name="Fischer K."/>
        </authorList>
    </citation>
    <scope>NUCLEOTIDE SEQUENCE [LARGE SCALE GENOMIC DNA]</scope>
</reference>
<dbReference type="GO" id="GO:0060070">
    <property type="term" value="P:canonical Wnt signaling pathway"/>
    <property type="evidence" value="ECO:0007669"/>
    <property type="project" value="TreeGrafter"/>
</dbReference>
<dbReference type="Proteomes" id="UP000070412">
    <property type="component" value="Unassembled WGS sequence"/>
</dbReference>
<evidence type="ECO:0000313" key="5">
    <source>
        <dbReference type="EMBL" id="KAF7492453.1"/>
    </source>
</evidence>
<evidence type="ECO:0000256" key="2">
    <source>
        <dbReference type="ARBA" id="ARBA00023157"/>
    </source>
</evidence>
<dbReference type="SMART" id="SM00063">
    <property type="entry name" value="FRI"/>
    <property type="match status" value="1"/>
</dbReference>
<feature type="disulfide bond" evidence="3">
    <location>
        <begin position="87"/>
        <end position="111"/>
    </location>
</feature>
<reference evidence="5" key="2">
    <citation type="submission" date="2020-01" db="EMBL/GenBank/DDBJ databases">
        <authorList>
            <person name="Korhonen P.K.K."/>
            <person name="Guangxu M.G."/>
            <person name="Wang T.W."/>
            <person name="Stroehlein A.J.S."/>
            <person name="Young N.D."/>
            <person name="Ang C.-S.A."/>
            <person name="Fernando D.W.F."/>
            <person name="Lu H.L."/>
            <person name="Taylor S.T."/>
            <person name="Ehtesham M.E.M."/>
            <person name="Najaraj S.H.N."/>
            <person name="Harsha G.H.G."/>
            <person name="Madugundu A.M."/>
            <person name="Renuse S.R."/>
            <person name="Holt D.H."/>
            <person name="Pandey A.P."/>
            <person name="Papenfuss A.P."/>
            <person name="Gasser R.B.G."/>
            <person name="Fischer K.F."/>
        </authorList>
    </citation>
    <scope>NUCLEOTIDE SEQUENCE</scope>
    <source>
        <strain evidence="5">SSS_KF_BRIS2020</strain>
    </source>
</reference>
<dbReference type="EnsemblMetazoa" id="SSS_7852s_mrna">
    <property type="protein sequence ID" value="KAF7492453.1"/>
    <property type="gene ID" value="SSS_7852"/>
</dbReference>
<feature type="disulfide bond" evidence="3">
    <location>
        <begin position="56"/>
        <end position="94"/>
    </location>
</feature>
<feature type="domain" description="FZ" evidence="4">
    <location>
        <begin position="6"/>
        <end position="127"/>
    </location>
</feature>
<evidence type="ECO:0000256" key="3">
    <source>
        <dbReference type="PROSITE-ProRule" id="PRU00090"/>
    </source>
</evidence>
<dbReference type="PANTHER" id="PTHR11309">
    <property type="entry name" value="FRIZZLED"/>
    <property type="match status" value="1"/>
</dbReference>
<feature type="disulfide bond" evidence="3">
    <location>
        <begin position="11"/>
        <end position="72"/>
    </location>
</feature>
<gene>
    <name evidence="5" type="ORF">SSS_7852</name>
</gene>
<dbReference type="AlphaFoldDB" id="A0A834R9L9"/>
<dbReference type="InterPro" id="IPR020067">
    <property type="entry name" value="Frizzled_dom"/>
</dbReference>
<evidence type="ECO:0000256" key="1">
    <source>
        <dbReference type="ARBA" id="ARBA00022473"/>
    </source>
</evidence>
<feature type="disulfide bond" evidence="3">
    <location>
        <begin position="19"/>
        <end position="65"/>
    </location>
</feature>
<dbReference type="Gene3D" id="1.10.2000.10">
    <property type="entry name" value="Frizzled cysteine-rich domain"/>
    <property type="match status" value="1"/>
</dbReference>
<dbReference type="Pfam" id="PF01392">
    <property type="entry name" value="Fz"/>
    <property type="match status" value="1"/>
</dbReference>
<dbReference type="PANTHER" id="PTHR11309:SF126">
    <property type="entry name" value="FRIZZLED-2"/>
    <property type="match status" value="1"/>
</dbReference>
<dbReference type="GO" id="GO:0035567">
    <property type="term" value="P:non-canonical Wnt signaling pathway"/>
    <property type="evidence" value="ECO:0007669"/>
    <property type="project" value="TreeGrafter"/>
</dbReference>
<reference evidence="6" key="3">
    <citation type="submission" date="2022-06" db="UniProtKB">
        <authorList>
            <consortium name="EnsemblMetazoa"/>
        </authorList>
    </citation>
    <scope>IDENTIFICATION</scope>
</reference>